<dbReference type="NCBIfam" id="TIGR02695">
    <property type="entry name" value="azurin"/>
    <property type="match status" value="1"/>
</dbReference>
<keyword evidence="3 5" id="KW-0249">Electron transport</keyword>
<organism evidence="7 8">
    <name type="scientific">Salinimonas marina</name>
    <dbReference type="NCBI Taxonomy" id="2785918"/>
    <lineage>
        <taxon>Bacteria</taxon>
        <taxon>Pseudomonadati</taxon>
        <taxon>Pseudomonadota</taxon>
        <taxon>Gammaproteobacteria</taxon>
        <taxon>Alteromonadales</taxon>
        <taxon>Alteromonadaceae</taxon>
        <taxon>Alteromonas/Salinimonas group</taxon>
        <taxon>Salinimonas</taxon>
    </lineage>
</organism>
<evidence type="ECO:0000259" key="6">
    <source>
        <dbReference type="Pfam" id="PF00127"/>
    </source>
</evidence>
<evidence type="ECO:0000256" key="2">
    <source>
        <dbReference type="ARBA" id="ARBA00022723"/>
    </source>
</evidence>
<dbReference type="InterPro" id="IPR008972">
    <property type="entry name" value="Cupredoxin"/>
</dbReference>
<evidence type="ECO:0000313" key="8">
    <source>
        <dbReference type="Proteomes" id="UP000595095"/>
    </source>
</evidence>
<evidence type="ECO:0000256" key="3">
    <source>
        <dbReference type="ARBA" id="ARBA00022982"/>
    </source>
</evidence>
<protein>
    <recommendedName>
        <fullName evidence="5">Azurin</fullName>
    </recommendedName>
</protein>
<comment type="function">
    <text evidence="5">Transfers electrons from cytochrome c551 to cytochrome oxidase.</text>
</comment>
<evidence type="ECO:0000313" key="7">
    <source>
        <dbReference type="EMBL" id="QPG05748.1"/>
    </source>
</evidence>
<accession>A0A7S9DY47</accession>
<proteinExistence type="predicted"/>
<comment type="subcellular location">
    <subcellularLocation>
        <location evidence="5">Periplasm</location>
    </subcellularLocation>
</comment>
<keyword evidence="4 5" id="KW-0186">Copper</keyword>
<name>A0A7S9DY47_9ALTE</name>
<reference evidence="7 8" key="1">
    <citation type="submission" date="2020-11" db="EMBL/GenBank/DDBJ databases">
        <title>Complete genome sequence for Salinimonas sp. strain G2-b.</title>
        <authorList>
            <person name="Park S.-J."/>
        </authorList>
    </citation>
    <scope>NUCLEOTIDE SEQUENCE [LARGE SCALE GENOMIC DNA]</scope>
    <source>
        <strain evidence="7 8">G2-b</strain>
    </source>
</reference>
<dbReference type="PANTHER" id="PTHR38439">
    <property type="entry name" value="AURACYANIN-B"/>
    <property type="match status" value="1"/>
</dbReference>
<dbReference type="InterPro" id="IPR050845">
    <property type="entry name" value="Cu-binding_ET"/>
</dbReference>
<evidence type="ECO:0000256" key="1">
    <source>
        <dbReference type="ARBA" id="ARBA00022448"/>
    </source>
</evidence>
<dbReference type="GO" id="GO:0005507">
    <property type="term" value="F:copper ion binding"/>
    <property type="evidence" value="ECO:0007669"/>
    <property type="project" value="UniProtKB-UniRule"/>
</dbReference>
<keyword evidence="1 5" id="KW-0813">Transport</keyword>
<dbReference type="RefSeq" id="WP_195810831.1">
    <property type="nucleotide sequence ID" value="NZ_CP064795.1"/>
</dbReference>
<feature type="domain" description="Blue (type 1) copper" evidence="6">
    <location>
        <begin position="17"/>
        <end position="142"/>
    </location>
</feature>
<evidence type="ECO:0000256" key="5">
    <source>
        <dbReference type="RuleBase" id="RU363017"/>
    </source>
</evidence>
<dbReference type="Proteomes" id="UP000595095">
    <property type="component" value="Chromosome"/>
</dbReference>
<dbReference type="EMBL" id="CP064795">
    <property type="protein sequence ID" value="QPG05748.1"/>
    <property type="molecule type" value="Genomic_DNA"/>
</dbReference>
<gene>
    <name evidence="7" type="primary">azu</name>
    <name evidence="7" type="ORF">IT774_00170</name>
</gene>
<evidence type="ECO:0000256" key="4">
    <source>
        <dbReference type="ARBA" id="ARBA00023008"/>
    </source>
</evidence>
<keyword evidence="5" id="KW-0574">Periplasm</keyword>
<dbReference type="GO" id="GO:0042597">
    <property type="term" value="C:periplasmic space"/>
    <property type="evidence" value="ECO:0007669"/>
    <property type="project" value="UniProtKB-SubCell"/>
</dbReference>
<dbReference type="InterPro" id="IPR000923">
    <property type="entry name" value="BlueCu_1"/>
</dbReference>
<dbReference type="Gene3D" id="2.60.40.420">
    <property type="entry name" value="Cupredoxins - blue copper proteins"/>
    <property type="match status" value="1"/>
</dbReference>
<dbReference type="KEGG" id="smaa:IT774_00170"/>
<dbReference type="CDD" id="cd13922">
    <property type="entry name" value="Azurin"/>
    <property type="match status" value="1"/>
</dbReference>
<dbReference type="AlphaFoldDB" id="A0A7S9DY47"/>
<dbReference type="PANTHER" id="PTHR38439:SF2">
    <property type="entry name" value="OUTER MEMBRANE PROTEIN H.8"/>
    <property type="match status" value="1"/>
</dbReference>
<dbReference type="GO" id="GO:0009055">
    <property type="term" value="F:electron transfer activity"/>
    <property type="evidence" value="ECO:0007669"/>
    <property type="project" value="InterPro"/>
</dbReference>
<keyword evidence="8" id="KW-1185">Reference proteome</keyword>
<sequence length="143" mass="15269">MITLILSAISGPVLAEKCETTINSTDKMVFDKSSISVPASCKTFRVNLLHSGKMGKDIMGHNWVLTTQKNASAVAAAGMTAGIENHYLQPQESRVIAATKLIGGGLQSSVNIDVAELSTDTEYQFFCSFPGHISMMIGTLTID</sequence>
<keyword evidence="2 5" id="KW-0479">Metal-binding</keyword>
<dbReference type="InterPro" id="IPR014068">
    <property type="entry name" value="Azurin"/>
</dbReference>
<dbReference type="SUPFAM" id="SSF49503">
    <property type="entry name" value="Cupredoxins"/>
    <property type="match status" value="1"/>
</dbReference>
<dbReference type="Pfam" id="PF00127">
    <property type="entry name" value="Copper-bind"/>
    <property type="match status" value="1"/>
</dbReference>